<dbReference type="EMBL" id="JANPWB010000002">
    <property type="protein sequence ID" value="KAJ1210817.1"/>
    <property type="molecule type" value="Genomic_DNA"/>
</dbReference>
<name>A0AAV7WA12_PLEWA</name>
<organism evidence="1 2">
    <name type="scientific">Pleurodeles waltl</name>
    <name type="common">Iberian ribbed newt</name>
    <dbReference type="NCBI Taxonomy" id="8319"/>
    <lineage>
        <taxon>Eukaryota</taxon>
        <taxon>Metazoa</taxon>
        <taxon>Chordata</taxon>
        <taxon>Craniata</taxon>
        <taxon>Vertebrata</taxon>
        <taxon>Euteleostomi</taxon>
        <taxon>Amphibia</taxon>
        <taxon>Batrachia</taxon>
        <taxon>Caudata</taxon>
        <taxon>Salamandroidea</taxon>
        <taxon>Salamandridae</taxon>
        <taxon>Pleurodelinae</taxon>
        <taxon>Pleurodeles</taxon>
    </lineage>
</organism>
<reference evidence="1" key="1">
    <citation type="journal article" date="2022" name="bioRxiv">
        <title>Sequencing and chromosome-scale assembly of the giantPleurodeles waltlgenome.</title>
        <authorList>
            <person name="Brown T."/>
            <person name="Elewa A."/>
            <person name="Iarovenko S."/>
            <person name="Subramanian E."/>
            <person name="Araus A.J."/>
            <person name="Petzold A."/>
            <person name="Susuki M."/>
            <person name="Suzuki K.-i.T."/>
            <person name="Hayashi T."/>
            <person name="Toyoda A."/>
            <person name="Oliveira C."/>
            <person name="Osipova E."/>
            <person name="Leigh N.D."/>
            <person name="Simon A."/>
            <person name="Yun M.H."/>
        </authorList>
    </citation>
    <scope>NUCLEOTIDE SEQUENCE</scope>
    <source>
        <strain evidence="1">20211129_DDA</strain>
        <tissue evidence="1">Liver</tissue>
    </source>
</reference>
<dbReference type="Proteomes" id="UP001066276">
    <property type="component" value="Chromosome 1_2"/>
</dbReference>
<keyword evidence="2" id="KW-1185">Reference proteome</keyword>
<evidence type="ECO:0000313" key="1">
    <source>
        <dbReference type="EMBL" id="KAJ1210817.1"/>
    </source>
</evidence>
<comment type="caution">
    <text evidence="1">The sequence shown here is derived from an EMBL/GenBank/DDBJ whole genome shotgun (WGS) entry which is preliminary data.</text>
</comment>
<accession>A0AAV7WA12</accession>
<proteinExistence type="predicted"/>
<sequence length="102" mass="11186">MVFWGVVGLKNRRVVQASGPKCIPPDTVCLAPNVPQRYGQKCSPSGYELLLLEYGRSKQVYVDAMSAKYLQVVRRQENAVTQQSNGALCHGVGDLSDCPSRT</sequence>
<protein>
    <submittedName>
        <fullName evidence="1">Uncharacterized protein</fullName>
    </submittedName>
</protein>
<gene>
    <name evidence="1" type="ORF">NDU88_006179</name>
</gene>
<evidence type="ECO:0000313" key="2">
    <source>
        <dbReference type="Proteomes" id="UP001066276"/>
    </source>
</evidence>
<dbReference type="AlphaFoldDB" id="A0AAV7WA12"/>